<dbReference type="GO" id="GO:0005975">
    <property type="term" value="P:carbohydrate metabolic process"/>
    <property type="evidence" value="ECO:0007669"/>
    <property type="project" value="InterPro"/>
</dbReference>
<dbReference type="EMBL" id="CP000155">
    <property type="protein sequence ID" value="ABC30859.1"/>
    <property type="molecule type" value="Genomic_DNA"/>
</dbReference>
<gene>
    <name evidence="7" type="ordered locus">HCH_04150</name>
</gene>
<evidence type="ECO:0000256" key="5">
    <source>
        <dbReference type="SAM" id="MobiDB-lite"/>
    </source>
</evidence>
<dbReference type="GO" id="GO:0004558">
    <property type="term" value="F:alpha-1,4-glucosidase activity"/>
    <property type="evidence" value="ECO:0007669"/>
    <property type="project" value="InterPro"/>
</dbReference>
<dbReference type="InterPro" id="IPR017069">
    <property type="entry name" value="MalZ"/>
</dbReference>
<dbReference type="HOGENOM" id="CLU_006462_6_4_6"/>
<dbReference type="CAZy" id="CBM34">
    <property type="family name" value="Carbohydrate-Binding Module Family 34"/>
</dbReference>
<evidence type="ECO:0000259" key="6">
    <source>
        <dbReference type="SMART" id="SM00642"/>
    </source>
</evidence>
<evidence type="ECO:0000256" key="2">
    <source>
        <dbReference type="ARBA" id="ARBA00023295"/>
    </source>
</evidence>
<dbReference type="OrthoDB" id="9805159at2"/>
<feature type="domain" description="Glycosyl hydrolase family 13 catalytic" evidence="6">
    <location>
        <begin position="128"/>
        <end position="513"/>
    </location>
</feature>
<feature type="region of interest" description="Disordered" evidence="5">
    <location>
        <begin position="145"/>
        <end position="168"/>
    </location>
</feature>
<dbReference type="InterPro" id="IPR004185">
    <property type="entry name" value="Glyco_hydro_13_lg-like_dom"/>
</dbReference>
<proteinExistence type="predicted"/>
<keyword evidence="8" id="KW-1185">Reference proteome</keyword>
<dbReference type="InterPro" id="IPR013780">
    <property type="entry name" value="Glyco_hydro_b"/>
</dbReference>
<dbReference type="InterPro" id="IPR014756">
    <property type="entry name" value="Ig_E-set"/>
</dbReference>
<dbReference type="SUPFAM" id="SSF51445">
    <property type="entry name" value="(Trans)glycosidases"/>
    <property type="match status" value="1"/>
</dbReference>
<dbReference type="SUPFAM" id="SSF51011">
    <property type="entry name" value="Glycosyl hydrolase domain"/>
    <property type="match status" value="1"/>
</dbReference>
<dbReference type="Proteomes" id="UP000000238">
    <property type="component" value="Chromosome"/>
</dbReference>
<dbReference type="Pfam" id="PF00128">
    <property type="entry name" value="Alpha-amylase"/>
    <property type="match status" value="1"/>
</dbReference>
<dbReference type="Gene3D" id="3.20.20.80">
    <property type="entry name" value="Glycosidases"/>
    <property type="match status" value="1"/>
</dbReference>
<feature type="active site" description="Proton donor" evidence="3">
    <location>
        <position position="365"/>
    </location>
</feature>
<dbReference type="InterPro" id="IPR017853">
    <property type="entry name" value="GH"/>
</dbReference>
<dbReference type="KEGG" id="hch:HCH_04150"/>
<feature type="site" description="Transition state stabilizer" evidence="4">
    <location>
        <position position="440"/>
    </location>
</feature>
<keyword evidence="2 7" id="KW-0326">Glycosidase</keyword>
<dbReference type="GO" id="GO:0005737">
    <property type="term" value="C:cytoplasm"/>
    <property type="evidence" value="ECO:0007669"/>
    <property type="project" value="InterPro"/>
</dbReference>
<accession>Q2SER5</accession>
<evidence type="ECO:0000313" key="7">
    <source>
        <dbReference type="EMBL" id="ABC30859.1"/>
    </source>
</evidence>
<dbReference type="eggNOG" id="COG0366">
    <property type="taxonomic scope" value="Bacteria"/>
</dbReference>
<keyword evidence="1" id="KW-0378">Hydrolase</keyword>
<evidence type="ECO:0000313" key="8">
    <source>
        <dbReference type="Proteomes" id="UP000000238"/>
    </source>
</evidence>
<dbReference type="AlphaFoldDB" id="Q2SER5"/>
<sequence length="602" mass="67918">MQTAFIAHHHPLTDVERLTDSEIRLRVQTASDVCIDSAWIRYELDNEEYLTALEPQASADGTQRWLIEIPVNPGAPTTYYLFKFICGVKQFCLDAGGVHPRIRSRACHFKHVRALQTPEWVWDQVFYQIFPDRFRIGDSFSSSIAKQHSEHEERTPLSNWDATPDPSRGSSEFFGGDLNGVVDALPYLHDELGVTAIYLNPIFASHSNHRYDTDDYRQVEPRLGGEAALLRLREATQTRGMRLILDAVVNHTSVHHSWFQQAQAGDERYRAFYNFDPEGRYAAWKGIDSLPKLNYANPEVAASMYAGDNAILRHWLRPPYAIDGWRLDAVHMLGDGPSAHNNATHMRGMRDSVKQEAPQAYLLGEHFFEATEWLQGDQEDGAMNYYGFAHPLRAWLAGLDISGQPGDIDGREFAAWLAEARAAVPCPIQLSQLNLLDTHDTPRFLTLLQGDRDLYKLALGLLFTYSGAPCLYYGDEIGLPGGGDPDCRRPFPWDREHWDMDILSWCKTLIALRKNTPALCRGGHIDLWADTNSYCFARTAREGAVIIAANRGDAATALLDTRLLGAPGSRWRELCRGDIFITDEHTLTLPLPSKSVRILLPE</sequence>
<dbReference type="SUPFAM" id="SSF81296">
    <property type="entry name" value="E set domains"/>
    <property type="match status" value="1"/>
</dbReference>
<dbReference type="PANTHER" id="PTHR10357">
    <property type="entry name" value="ALPHA-AMYLASE FAMILY MEMBER"/>
    <property type="match status" value="1"/>
</dbReference>
<evidence type="ECO:0000256" key="3">
    <source>
        <dbReference type="PIRSR" id="PIRSR036918-50"/>
    </source>
</evidence>
<dbReference type="CAZy" id="GH13">
    <property type="family name" value="Glycoside Hydrolase Family 13"/>
</dbReference>
<evidence type="ECO:0000256" key="1">
    <source>
        <dbReference type="ARBA" id="ARBA00022801"/>
    </source>
</evidence>
<protein>
    <submittedName>
        <fullName evidence="7">Glycosidase</fullName>
    </submittedName>
</protein>
<dbReference type="Gene3D" id="2.60.40.1180">
    <property type="entry name" value="Golgi alpha-mannosidase II"/>
    <property type="match status" value="1"/>
</dbReference>
<name>Q2SER5_HAHCH</name>
<feature type="active site" description="Nucleophile" evidence="3">
    <location>
        <position position="328"/>
    </location>
</feature>
<dbReference type="CDD" id="cd02857">
    <property type="entry name" value="E_set_CDase_PDE_N"/>
    <property type="match status" value="1"/>
</dbReference>
<reference evidence="7 8" key="1">
    <citation type="journal article" date="2005" name="Nucleic Acids Res.">
        <title>Genomic blueprint of Hahella chejuensis, a marine microbe producing an algicidal agent.</title>
        <authorList>
            <person name="Jeong H."/>
            <person name="Yim J.H."/>
            <person name="Lee C."/>
            <person name="Choi S.-H."/>
            <person name="Park Y.K."/>
            <person name="Yoon S.H."/>
            <person name="Hur C.-G."/>
            <person name="Kang H.-Y."/>
            <person name="Kim D."/>
            <person name="Lee H.H."/>
            <person name="Park K.H."/>
            <person name="Park S.-H."/>
            <person name="Park H.-S."/>
            <person name="Lee H.K."/>
            <person name="Oh T.K."/>
            <person name="Kim J.F."/>
        </authorList>
    </citation>
    <scope>NUCLEOTIDE SEQUENCE [LARGE SCALE GENOMIC DNA]</scope>
    <source>
        <strain evidence="7 8">KCTC 2396</strain>
    </source>
</reference>
<dbReference type="PANTHER" id="PTHR10357:SF210">
    <property type="entry name" value="MALTODEXTRIN GLUCOSIDASE"/>
    <property type="match status" value="1"/>
</dbReference>
<dbReference type="NCBIfam" id="NF008051">
    <property type="entry name" value="PRK10785.1"/>
    <property type="match status" value="1"/>
</dbReference>
<dbReference type="SMART" id="SM00642">
    <property type="entry name" value="Aamy"/>
    <property type="match status" value="1"/>
</dbReference>
<dbReference type="STRING" id="349521.HCH_04150"/>
<evidence type="ECO:0000256" key="4">
    <source>
        <dbReference type="PIRSR" id="PIRSR036918-51"/>
    </source>
</evidence>
<dbReference type="RefSeq" id="WP_011397926.1">
    <property type="nucleotide sequence ID" value="NC_007645.1"/>
</dbReference>
<dbReference type="InterPro" id="IPR006047">
    <property type="entry name" value="GH13_cat_dom"/>
</dbReference>
<organism evidence="7 8">
    <name type="scientific">Hahella chejuensis (strain KCTC 2396)</name>
    <dbReference type="NCBI Taxonomy" id="349521"/>
    <lineage>
        <taxon>Bacteria</taxon>
        <taxon>Pseudomonadati</taxon>
        <taxon>Pseudomonadota</taxon>
        <taxon>Gammaproteobacteria</taxon>
        <taxon>Oceanospirillales</taxon>
        <taxon>Hahellaceae</taxon>
        <taxon>Hahella</taxon>
    </lineage>
</organism>
<dbReference type="CDD" id="cd11338">
    <property type="entry name" value="AmyAc_CMD"/>
    <property type="match status" value="1"/>
</dbReference>
<dbReference type="PIRSF" id="PIRSF036918">
    <property type="entry name" value="Maltodextrin_glucosidase"/>
    <property type="match status" value="1"/>
</dbReference>